<keyword evidence="3" id="KW-0203">Cytokinin biosynthesis</keyword>
<evidence type="ECO:0000256" key="6">
    <source>
        <dbReference type="ARBA" id="ARBA00022946"/>
    </source>
</evidence>
<dbReference type="EC" id="2.5.1.112" evidence="10"/>
<dbReference type="PANTHER" id="PTHR11088">
    <property type="entry name" value="TRNA DIMETHYLALLYLTRANSFERASE"/>
    <property type="match status" value="1"/>
</dbReference>
<evidence type="ECO:0000313" key="12">
    <source>
        <dbReference type="Proteomes" id="UP001634393"/>
    </source>
</evidence>
<comment type="caution">
    <text evidence="11">The sequence shown here is derived from an EMBL/GenBank/DDBJ whole genome shotgun (WGS) entry which is preliminary data.</text>
</comment>
<dbReference type="InterPro" id="IPR039657">
    <property type="entry name" value="Dimethylallyltransferase"/>
</dbReference>
<evidence type="ECO:0000256" key="9">
    <source>
        <dbReference type="ARBA" id="ARBA00055191"/>
    </source>
</evidence>
<evidence type="ECO:0000256" key="4">
    <source>
        <dbReference type="ARBA" id="ARBA00022741"/>
    </source>
</evidence>
<dbReference type="SUPFAM" id="SSF52540">
    <property type="entry name" value="P-loop containing nucleoside triphosphate hydrolases"/>
    <property type="match status" value="1"/>
</dbReference>
<dbReference type="InterPro" id="IPR027417">
    <property type="entry name" value="P-loop_NTPase"/>
</dbReference>
<keyword evidence="6" id="KW-0809">Transit peptide</keyword>
<dbReference type="FunFam" id="1.10.287.890:FF:000002">
    <property type="entry name" value="Adenylate isopentenyltransferase 5, chloroplastic"/>
    <property type="match status" value="1"/>
</dbReference>
<dbReference type="Proteomes" id="UP001634393">
    <property type="component" value="Unassembled WGS sequence"/>
</dbReference>
<dbReference type="PANTHER" id="PTHR11088:SF74">
    <property type="entry name" value="ADENYLATE ISOPENTENYLTRANSFERASE 5, CHLOROPLASTIC"/>
    <property type="match status" value="1"/>
</dbReference>
<comment type="similarity">
    <text evidence="1">Belongs to the IPP transferase family.</text>
</comment>
<keyword evidence="2" id="KW-0808">Transferase</keyword>
<dbReference type="GO" id="GO:0052622">
    <property type="term" value="F:ATP/ADP dimethylallyltransferase activity"/>
    <property type="evidence" value="ECO:0007669"/>
    <property type="project" value="UniProtKB-EC"/>
</dbReference>
<dbReference type="GO" id="GO:0009824">
    <property type="term" value="F:AMP dimethylallyltransferase activity"/>
    <property type="evidence" value="ECO:0007669"/>
    <property type="project" value="UniProtKB-ARBA"/>
</dbReference>
<protein>
    <recommendedName>
        <fullName evidence="10">adenylate dimethylallyltransferase (ADP/ATP-dependent)</fullName>
        <ecNumber evidence="10">2.5.1.112</ecNumber>
    </recommendedName>
</protein>
<evidence type="ECO:0000256" key="1">
    <source>
        <dbReference type="ARBA" id="ARBA00005842"/>
    </source>
</evidence>
<proteinExistence type="inferred from homology"/>
<dbReference type="Pfam" id="PF01715">
    <property type="entry name" value="IPPT"/>
    <property type="match status" value="2"/>
</dbReference>
<evidence type="ECO:0000256" key="8">
    <source>
        <dbReference type="ARBA" id="ARBA00052386"/>
    </source>
</evidence>
<sequence length="335" mass="37232">MRISFSASCKQAQPLVNFPSGLIDMNEFIIPRQRRKVVVVIGSTGTGKSRLSIDLARRFNAEIINSDKMQVYKGLNIVTNKVTEEECRGVPHHLLGIIDPEADFTADDFVYHASLAAEAITQRGRIPIIAGGSNSCIKALVIDDIEFRTKYECCFLWVDVSMPVLHSFVSKRVDQMVDSGMVEEAKEFFEPDGDYTKGIRRAIGVPEMDEFFRNYESIIVDGNAKAKLIERAIEQIKANTCKLACRQIGNILRLGEQLEWRMHRLDATEAFLRRGVESNEAWERLVSGPGTKIVGRFLFDQDHIDFVSAITVPPPTAAVILGPTSVAAAVAAATR</sequence>
<keyword evidence="4" id="KW-0547">Nucleotide-binding</keyword>
<evidence type="ECO:0000256" key="2">
    <source>
        <dbReference type="ARBA" id="ARBA00022679"/>
    </source>
</evidence>
<comment type="catalytic activity">
    <reaction evidence="8">
        <text>dimethylallyl diphosphate + ADP = N(6)-(dimethylallyl)adenosine 5'-diphosphate + diphosphate</text>
        <dbReference type="Rhea" id="RHEA:36327"/>
        <dbReference type="ChEBI" id="CHEBI:33019"/>
        <dbReference type="ChEBI" id="CHEBI:57623"/>
        <dbReference type="ChEBI" id="CHEBI:73533"/>
        <dbReference type="ChEBI" id="CHEBI:456216"/>
        <dbReference type="EC" id="2.5.1.112"/>
    </reaction>
</comment>
<accession>A0ABD3SW33</accession>
<dbReference type="GO" id="GO:0005524">
    <property type="term" value="F:ATP binding"/>
    <property type="evidence" value="ECO:0007669"/>
    <property type="project" value="UniProtKB-KW"/>
</dbReference>
<comment type="catalytic activity">
    <reaction evidence="7">
        <text>dimethylallyl diphosphate + ATP = N(6)-(dimethylallyl)adenosine 5'-triphosphate + diphosphate</text>
        <dbReference type="Rhea" id="RHEA:36331"/>
        <dbReference type="ChEBI" id="CHEBI:30616"/>
        <dbReference type="ChEBI" id="CHEBI:33019"/>
        <dbReference type="ChEBI" id="CHEBI:57623"/>
        <dbReference type="ChEBI" id="CHEBI:73532"/>
        <dbReference type="EC" id="2.5.1.112"/>
    </reaction>
</comment>
<dbReference type="EMBL" id="JBJXBP010000005">
    <property type="protein sequence ID" value="KAL3828830.1"/>
    <property type="molecule type" value="Genomic_DNA"/>
</dbReference>
<dbReference type="Gene3D" id="1.10.287.890">
    <property type="entry name" value="Crystal structure of tRNA isopentenylpyrophosphate transferase (bh2366) domain"/>
    <property type="match status" value="1"/>
</dbReference>
<comment type="function">
    <text evidence="9">Involved in cytokinin biosynthesis. Catalyzes the transfer of an isopentenyl group from dimethylallyl diphosphate (DMAPP) to ATP and ADP.</text>
</comment>
<reference evidence="11 12" key="1">
    <citation type="submission" date="2024-12" db="EMBL/GenBank/DDBJ databases">
        <title>The unique morphological basis and parallel evolutionary history of personate flowers in Penstemon.</title>
        <authorList>
            <person name="Depatie T.H."/>
            <person name="Wessinger C.A."/>
        </authorList>
    </citation>
    <scope>NUCLEOTIDE SEQUENCE [LARGE SCALE GENOMIC DNA]</scope>
    <source>
        <strain evidence="11">WTNN_2</strain>
        <tissue evidence="11">Leaf</tissue>
    </source>
</reference>
<evidence type="ECO:0000313" key="11">
    <source>
        <dbReference type="EMBL" id="KAL3828830.1"/>
    </source>
</evidence>
<evidence type="ECO:0000256" key="7">
    <source>
        <dbReference type="ARBA" id="ARBA00051744"/>
    </source>
</evidence>
<dbReference type="AlphaFoldDB" id="A0ABD3SW33"/>
<evidence type="ECO:0000256" key="10">
    <source>
        <dbReference type="ARBA" id="ARBA00066838"/>
    </source>
</evidence>
<evidence type="ECO:0000256" key="5">
    <source>
        <dbReference type="ARBA" id="ARBA00022840"/>
    </source>
</evidence>
<dbReference type="GO" id="GO:0009691">
    <property type="term" value="P:cytokinin biosynthetic process"/>
    <property type="evidence" value="ECO:0007669"/>
    <property type="project" value="UniProtKB-KW"/>
</dbReference>
<keyword evidence="12" id="KW-1185">Reference proteome</keyword>
<gene>
    <name evidence="11" type="ORF">ACJIZ3_017632</name>
</gene>
<dbReference type="GO" id="GO:0005737">
    <property type="term" value="C:cytoplasm"/>
    <property type="evidence" value="ECO:0007669"/>
    <property type="project" value="UniProtKB-ARBA"/>
</dbReference>
<organism evidence="11 12">
    <name type="scientific">Penstemon smallii</name>
    <dbReference type="NCBI Taxonomy" id="265156"/>
    <lineage>
        <taxon>Eukaryota</taxon>
        <taxon>Viridiplantae</taxon>
        <taxon>Streptophyta</taxon>
        <taxon>Embryophyta</taxon>
        <taxon>Tracheophyta</taxon>
        <taxon>Spermatophyta</taxon>
        <taxon>Magnoliopsida</taxon>
        <taxon>eudicotyledons</taxon>
        <taxon>Gunneridae</taxon>
        <taxon>Pentapetalae</taxon>
        <taxon>asterids</taxon>
        <taxon>lamiids</taxon>
        <taxon>Lamiales</taxon>
        <taxon>Plantaginaceae</taxon>
        <taxon>Cheloneae</taxon>
        <taxon>Penstemon</taxon>
    </lineage>
</organism>
<dbReference type="Gene3D" id="3.40.50.300">
    <property type="entry name" value="P-loop containing nucleotide triphosphate hydrolases"/>
    <property type="match status" value="1"/>
</dbReference>
<keyword evidence="5" id="KW-0067">ATP-binding</keyword>
<name>A0ABD3SW33_9LAMI</name>
<evidence type="ECO:0000256" key="3">
    <source>
        <dbReference type="ARBA" id="ARBA00022712"/>
    </source>
</evidence>